<accession>A0A183CE07</accession>
<dbReference type="AlphaFoldDB" id="A0A183CE07"/>
<reference evidence="2" key="3">
    <citation type="submission" date="2016-06" db="UniProtKB">
        <authorList>
            <consortium name="WormBaseParasite"/>
        </authorList>
    </citation>
    <scope>IDENTIFICATION</scope>
</reference>
<dbReference type="Proteomes" id="UP000050741">
    <property type="component" value="Unassembled WGS sequence"/>
</dbReference>
<sequence length="124" mass="13888">MEKEEASLFVRIRGTVRPLLPRIHTQGANRPFVIGDFNEYARPTTENSGILQYKMGVLLFIDEQIVPPEMEPQAVYESTASLMCVFKKDLQPQIIVVILKMVRCADICGSDICDPTFAARTLAA</sequence>
<evidence type="ECO:0000313" key="2">
    <source>
        <dbReference type="WBParaSite" id="GPLIN_001111100"/>
    </source>
</evidence>
<name>A0A183CE07_GLOPA</name>
<dbReference type="WBParaSite" id="GPLIN_001111100">
    <property type="protein sequence ID" value="GPLIN_001111100"/>
    <property type="gene ID" value="GPLIN_001111100"/>
</dbReference>
<proteinExistence type="predicted"/>
<evidence type="ECO:0000313" key="1">
    <source>
        <dbReference type="Proteomes" id="UP000050741"/>
    </source>
</evidence>
<keyword evidence="1" id="KW-1185">Reference proteome</keyword>
<reference evidence="1" key="2">
    <citation type="submission" date="2014-05" db="EMBL/GenBank/DDBJ databases">
        <title>The genome and life-stage specific transcriptomes of Globodera pallida elucidate key aspects of plant parasitism by a cyst nematode.</title>
        <authorList>
            <person name="Cotton J.A."/>
            <person name="Lilley C.J."/>
            <person name="Jones L.M."/>
            <person name="Kikuchi T."/>
            <person name="Reid A.J."/>
            <person name="Thorpe P."/>
            <person name="Tsai I.J."/>
            <person name="Beasley H."/>
            <person name="Blok V."/>
            <person name="Cock P.J.A."/>
            <person name="Van den Akker S.E."/>
            <person name="Holroyd N."/>
            <person name="Hunt M."/>
            <person name="Mantelin S."/>
            <person name="Naghra H."/>
            <person name="Pain A."/>
            <person name="Palomares-Rius J.E."/>
            <person name="Zarowiecki M."/>
            <person name="Berriman M."/>
            <person name="Jones J.T."/>
            <person name="Urwin P.E."/>
        </authorList>
    </citation>
    <scope>NUCLEOTIDE SEQUENCE [LARGE SCALE GENOMIC DNA]</scope>
    <source>
        <strain evidence="1">Lindley</strain>
    </source>
</reference>
<reference evidence="1" key="1">
    <citation type="submission" date="2013-12" db="EMBL/GenBank/DDBJ databases">
        <authorList>
            <person name="Aslett M."/>
        </authorList>
    </citation>
    <scope>NUCLEOTIDE SEQUENCE [LARGE SCALE GENOMIC DNA]</scope>
    <source>
        <strain evidence="1">Lindley</strain>
    </source>
</reference>
<organism evidence="1 2">
    <name type="scientific">Globodera pallida</name>
    <name type="common">Potato cyst nematode worm</name>
    <name type="synonym">Heterodera pallida</name>
    <dbReference type="NCBI Taxonomy" id="36090"/>
    <lineage>
        <taxon>Eukaryota</taxon>
        <taxon>Metazoa</taxon>
        <taxon>Ecdysozoa</taxon>
        <taxon>Nematoda</taxon>
        <taxon>Chromadorea</taxon>
        <taxon>Rhabditida</taxon>
        <taxon>Tylenchina</taxon>
        <taxon>Tylenchomorpha</taxon>
        <taxon>Tylenchoidea</taxon>
        <taxon>Heteroderidae</taxon>
        <taxon>Heteroderinae</taxon>
        <taxon>Globodera</taxon>
    </lineage>
</organism>
<protein>
    <submittedName>
        <fullName evidence="2">DUF1336 domain-containing protein</fullName>
    </submittedName>
</protein>